<feature type="domain" description="Pesticin C-terminal" evidence="3">
    <location>
        <begin position="250"/>
        <end position="405"/>
    </location>
</feature>
<protein>
    <recommendedName>
        <fullName evidence="3">Pesticin C-terminal domain-containing protein</fullName>
    </recommendedName>
</protein>
<evidence type="ECO:0000256" key="2">
    <source>
        <dbReference type="ARBA" id="ARBA00022638"/>
    </source>
</evidence>
<proteinExistence type="predicted"/>
<dbReference type="InterPro" id="IPR023346">
    <property type="entry name" value="Lysozyme-like_dom_sf"/>
</dbReference>
<evidence type="ECO:0000313" key="5">
    <source>
        <dbReference type="Proteomes" id="UP000002770"/>
    </source>
</evidence>
<gene>
    <name evidence="4" type="ORF">LDG_5900</name>
</gene>
<dbReference type="GO" id="GO:0003796">
    <property type="term" value="F:lysozyme activity"/>
    <property type="evidence" value="ECO:0007669"/>
    <property type="project" value="InterPro"/>
</dbReference>
<dbReference type="STRING" id="658187.LDG_5900"/>
<evidence type="ECO:0000313" key="4">
    <source>
        <dbReference type="EMBL" id="EHL32046.1"/>
    </source>
</evidence>
<keyword evidence="5" id="KW-1185">Reference proteome</keyword>
<dbReference type="Gene3D" id="1.10.530.40">
    <property type="match status" value="1"/>
</dbReference>
<keyword evidence="1" id="KW-0929">Antimicrobial</keyword>
<dbReference type="Pfam" id="PF16754">
    <property type="entry name" value="Pesticin"/>
    <property type="match status" value="1"/>
</dbReference>
<dbReference type="AlphaFoldDB" id="G9EL04"/>
<keyword evidence="2" id="KW-0081">Bacteriolytic enzyme</keyword>
<dbReference type="GO" id="GO:0031640">
    <property type="term" value="P:killing of cells of another organism"/>
    <property type="evidence" value="ECO:0007669"/>
    <property type="project" value="UniProtKB-KW"/>
</dbReference>
<dbReference type="Proteomes" id="UP000002770">
    <property type="component" value="Unassembled WGS sequence"/>
</dbReference>
<evidence type="ECO:0000256" key="1">
    <source>
        <dbReference type="ARBA" id="ARBA00022529"/>
    </source>
</evidence>
<accession>G9EL04</accession>
<name>G9EL04_9GAMM</name>
<dbReference type="InterPro" id="IPR023347">
    <property type="entry name" value="Lysozyme_dom_sf"/>
</dbReference>
<dbReference type="eggNOG" id="COG5276">
    <property type="taxonomic scope" value="Bacteria"/>
</dbReference>
<sequence>MSNLTSATAAEMLEQNAASQAVNVAFRKHQHFDWTELGVSGITGGVLGGHLGKKVNDKLGKLDHNTGILRSEFQALAGAGAQSATTGGHFNATQVLVDNLGSAVGNAVSHVGEMLTDIGTGIKEAMDHLFAPHDNPAQSIEDLSFAGNLIEMDGLKQGFNNYLARQLDDSGGYSSHEQNSNLVNNKNDNILLSGAAFQGYVGQIYGDSERIDIGKGMLIDENVPLMLKNSVQNVWETLNSKYETKVIFSALSGYEGGQRLEAYLPMRKNGDVIDNSGITIATGFDIGQHDNYEIKNFGFPRELEEKLLPFVKATKKCAKTLLPLANQLVISVEDANLIDFAAKGAILKAAIKSWNTRKLENTPQFKDLTPAQQTILFSRTFHQGPGMPNKAVSKNFYNAALKNNWMEAENHLRNYDVPKGYYKDRVNNEANLLKRERLLK</sequence>
<dbReference type="InterPro" id="IPR031922">
    <property type="entry name" value="Pesticin_C"/>
</dbReference>
<dbReference type="InParanoid" id="G9EL04"/>
<organism evidence="4 5">
    <name type="scientific">Legionella drancourtii LLAP12</name>
    <dbReference type="NCBI Taxonomy" id="658187"/>
    <lineage>
        <taxon>Bacteria</taxon>
        <taxon>Pseudomonadati</taxon>
        <taxon>Pseudomonadota</taxon>
        <taxon>Gammaproteobacteria</taxon>
        <taxon>Legionellales</taxon>
        <taxon>Legionellaceae</taxon>
        <taxon>Legionella</taxon>
    </lineage>
</organism>
<dbReference type="GO" id="GO:0042742">
    <property type="term" value="P:defense response to bacterium"/>
    <property type="evidence" value="ECO:0007669"/>
    <property type="project" value="UniProtKB-KW"/>
</dbReference>
<dbReference type="CDD" id="cd16902">
    <property type="entry name" value="pesticin_lyz"/>
    <property type="match status" value="1"/>
</dbReference>
<reference evidence="4 5" key="1">
    <citation type="journal article" date="2011" name="BMC Genomics">
        <title>Insight into cross-talk between intra-amoebal pathogens.</title>
        <authorList>
            <person name="Gimenez G."/>
            <person name="Bertelli C."/>
            <person name="Moliner C."/>
            <person name="Robert C."/>
            <person name="Raoult D."/>
            <person name="Fournier P.E."/>
            <person name="Greub G."/>
        </authorList>
    </citation>
    <scope>NUCLEOTIDE SEQUENCE [LARGE SCALE GENOMIC DNA]</scope>
    <source>
        <strain evidence="4 5">LLAP12</strain>
    </source>
</reference>
<dbReference type="SUPFAM" id="SSF53955">
    <property type="entry name" value="Lysozyme-like"/>
    <property type="match status" value="1"/>
</dbReference>
<dbReference type="HOGENOM" id="CLU_622260_0_0_6"/>
<evidence type="ECO:0000259" key="3">
    <source>
        <dbReference type="Pfam" id="PF16754"/>
    </source>
</evidence>
<dbReference type="EMBL" id="JH413806">
    <property type="protein sequence ID" value="EHL32046.1"/>
    <property type="molecule type" value="Genomic_DNA"/>
</dbReference>